<dbReference type="EMBL" id="BFAG01000011">
    <property type="protein sequence ID" value="GBF06942.1"/>
    <property type="molecule type" value="Genomic_DNA"/>
</dbReference>
<evidence type="ECO:0000256" key="1">
    <source>
        <dbReference type="SAM" id="Phobius"/>
    </source>
</evidence>
<gene>
    <name evidence="2" type="ORF">DAERI_110124</name>
</gene>
<keyword evidence="3" id="KW-1185">Reference proteome</keyword>
<keyword evidence="1" id="KW-1133">Transmembrane helix</keyword>
<reference evidence="3" key="1">
    <citation type="submission" date="2018-01" db="EMBL/GenBank/DDBJ databases">
        <title>Draft Genome Sequence of the Radioresistant Bacterium Deinococcus aerius TR0125, Isolated from the Higher Atmosphere above Japan.</title>
        <authorList>
            <person name="Satoh K."/>
            <person name="Arai H."/>
            <person name="Sanzen T."/>
            <person name="Kawaguchi Y."/>
            <person name="Hayashi H."/>
            <person name="Yokobori S."/>
            <person name="Yamagishi A."/>
            <person name="Oono Y."/>
            <person name="Narumi I."/>
        </authorList>
    </citation>
    <scope>NUCLEOTIDE SEQUENCE [LARGE SCALE GENOMIC DNA]</scope>
    <source>
        <strain evidence="3">TR0125</strain>
    </source>
</reference>
<feature type="transmembrane region" description="Helical" evidence="1">
    <location>
        <begin position="43"/>
        <end position="64"/>
    </location>
</feature>
<dbReference type="AlphaFoldDB" id="A0A2I9CXV4"/>
<protein>
    <submittedName>
        <fullName evidence="2">Uncharacterized protein</fullName>
    </submittedName>
</protein>
<dbReference type="RefSeq" id="WP_103130281.1">
    <property type="nucleotide sequence ID" value="NZ_BFAG01000011.1"/>
</dbReference>
<name>A0A2I9CXV4_9DEIO</name>
<comment type="caution">
    <text evidence="2">The sequence shown here is derived from an EMBL/GenBank/DDBJ whole genome shotgun (WGS) entry which is preliminary data.</text>
</comment>
<sequence length="143" mass="15310">MPPLGAPPMYSTPAMLGLALLSLLTALWHFTLGALDYAGAGRYQGLALILLAGWMLVYGVLTLIRYVEALDAMTDPHPRTPMYDTPHQSRVPLIGVGLAGLLVAGDIAFALAAQHPLWHGLGLLLAVLVARQALRIRPPRGEE</sequence>
<proteinExistence type="predicted"/>
<dbReference type="OrthoDB" id="71539at2"/>
<evidence type="ECO:0000313" key="2">
    <source>
        <dbReference type="EMBL" id="GBF06942.1"/>
    </source>
</evidence>
<keyword evidence="1" id="KW-0472">Membrane</keyword>
<organism evidence="2 3">
    <name type="scientific">Deinococcus aerius</name>
    <dbReference type="NCBI Taxonomy" id="200253"/>
    <lineage>
        <taxon>Bacteria</taxon>
        <taxon>Thermotogati</taxon>
        <taxon>Deinococcota</taxon>
        <taxon>Deinococci</taxon>
        <taxon>Deinococcales</taxon>
        <taxon>Deinococcaceae</taxon>
        <taxon>Deinococcus</taxon>
    </lineage>
</organism>
<dbReference type="Proteomes" id="UP000236569">
    <property type="component" value="Unassembled WGS sequence"/>
</dbReference>
<keyword evidence="1" id="KW-0812">Transmembrane</keyword>
<evidence type="ECO:0000313" key="3">
    <source>
        <dbReference type="Proteomes" id="UP000236569"/>
    </source>
</evidence>
<feature type="transmembrane region" description="Helical" evidence="1">
    <location>
        <begin position="91"/>
        <end position="111"/>
    </location>
</feature>
<accession>A0A2I9CXV4</accession>